<dbReference type="PATRIC" id="fig|1341156.4.peg.2748"/>
<sequence>MNVVRNVISTACFMGIITMMTDMISPAGPMKKNLMSLLGLMTLLAVISPFVSSGFRLTLSDIDLSADIELEKAHTSADVEEIFLDEARSRCDEYFTDLLNKNDISEAKVSTKLIVTEDNEVGITAVEVILTDESYAEEVRQLISAEVSGTEIIIGKAEDEKADSTVGR</sequence>
<reference evidence="1 2" key="1">
    <citation type="submission" date="2013-06" db="EMBL/GenBank/DDBJ databases">
        <title>Rumen cellulosomics: divergent fiber-degrading strategies revealed by comparative genome-wide analysis of six Ruminococcal strains.</title>
        <authorList>
            <person name="Dassa B."/>
            <person name="Borovok I."/>
            <person name="Lamed R."/>
            <person name="Flint H."/>
            <person name="Yeoman C.J."/>
            <person name="White B."/>
            <person name="Bayer E.A."/>
        </authorList>
    </citation>
    <scope>NUCLEOTIDE SEQUENCE [LARGE SCALE GENOMIC DNA]</scope>
    <source>
        <strain evidence="1 2">SY3</strain>
    </source>
</reference>
<proteinExistence type="predicted"/>
<comment type="caution">
    <text evidence="1">The sequence shown here is derived from an EMBL/GenBank/DDBJ whole genome shotgun (WGS) entry which is preliminary data.</text>
</comment>
<protein>
    <recommendedName>
        <fullName evidence="3">Stage III sporulation protein AF</fullName>
    </recommendedName>
</protein>
<dbReference type="OrthoDB" id="1821386at2"/>
<evidence type="ECO:0000313" key="1">
    <source>
        <dbReference type="EMBL" id="EXM38616.1"/>
    </source>
</evidence>
<dbReference type="EMBL" id="JEOB01000004">
    <property type="protein sequence ID" value="EXM38616.1"/>
    <property type="molecule type" value="Genomic_DNA"/>
</dbReference>
<name>A0A011VTP1_RUMAL</name>
<organism evidence="1 2">
    <name type="scientific">Ruminococcus albus SY3</name>
    <dbReference type="NCBI Taxonomy" id="1341156"/>
    <lineage>
        <taxon>Bacteria</taxon>
        <taxon>Bacillati</taxon>
        <taxon>Bacillota</taxon>
        <taxon>Clostridia</taxon>
        <taxon>Eubacteriales</taxon>
        <taxon>Oscillospiraceae</taxon>
        <taxon>Ruminococcus</taxon>
    </lineage>
</organism>
<dbReference type="Proteomes" id="UP000021369">
    <property type="component" value="Unassembled WGS sequence"/>
</dbReference>
<accession>A0A011VTP1</accession>
<dbReference type="RefSeq" id="WP_037289676.1">
    <property type="nucleotide sequence ID" value="NZ_JEOB01000004.1"/>
</dbReference>
<keyword evidence="2" id="KW-1185">Reference proteome</keyword>
<evidence type="ECO:0000313" key="2">
    <source>
        <dbReference type="Proteomes" id="UP000021369"/>
    </source>
</evidence>
<gene>
    <name evidence="1" type="ORF">RASY3_15745</name>
</gene>
<dbReference type="AlphaFoldDB" id="A0A011VTP1"/>
<evidence type="ECO:0008006" key="3">
    <source>
        <dbReference type="Google" id="ProtNLM"/>
    </source>
</evidence>